<dbReference type="RefSeq" id="WP_068555491.1">
    <property type="nucleotide sequence ID" value="NZ_LOEE01000028.1"/>
</dbReference>
<dbReference type="InterPro" id="IPR012347">
    <property type="entry name" value="Ferritin-like"/>
</dbReference>
<dbReference type="Gene3D" id="1.20.1260.10">
    <property type="match status" value="1"/>
</dbReference>
<evidence type="ECO:0000313" key="3">
    <source>
        <dbReference type="Proteomes" id="UP000070456"/>
    </source>
</evidence>
<dbReference type="GO" id="GO:0016491">
    <property type="term" value="F:oxidoreductase activity"/>
    <property type="evidence" value="ECO:0007669"/>
    <property type="project" value="InterPro"/>
</dbReference>
<dbReference type="InterPro" id="IPR009078">
    <property type="entry name" value="Ferritin-like_SF"/>
</dbReference>
<dbReference type="EMBL" id="LOEE01000028">
    <property type="protein sequence ID" value="KXG76107.1"/>
    <property type="molecule type" value="Genomic_DNA"/>
</dbReference>
<dbReference type="GO" id="GO:0046872">
    <property type="term" value="F:metal ion binding"/>
    <property type="evidence" value="ECO:0007669"/>
    <property type="project" value="InterPro"/>
</dbReference>
<gene>
    <name evidence="2" type="ORF">AN619_10640</name>
</gene>
<reference evidence="2 3" key="1">
    <citation type="submission" date="2015-12" db="EMBL/GenBank/DDBJ databases">
        <title>Draft genome sequence of the thermoanaerobe Thermotalea metallivorans, an isolate from the runoff channel of the Great Artesian Basin, Australia.</title>
        <authorList>
            <person name="Patel B.K."/>
        </authorList>
    </citation>
    <scope>NUCLEOTIDE SEQUENCE [LARGE SCALE GENOMIC DNA]</scope>
    <source>
        <strain evidence="2 3">B2-1</strain>
    </source>
</reference>
<name>A0A140L6D2_9FIRM</name>
<dbReference type="Pfam" id="PF02915">
    <property type="entry name" value="Rubrerythrin"/>
    <property type="match status" value="1"/>
</dbReference>
<feature type="domain" description="Rubrerythrin diiron-binding" evidence="1">
    <location>
        <begin position="15"/>
        <end position="145"/>
    </location>
</feature>
<evidence type="ECO:0000313" key="2">
    <source>
        <dbReference type="EMBL" id="KXG76107.1"/>
    </source>
</evidence>
<organism evidence="2 3">
    <name type="scientific">Thermotalea metallivorans</name>
    <dbReference type="NCBI Taxonomy" id="520762"/>
    <lineage>
        <taxon>Bacteria</taxon>
        <taxon>Bacillati</taxon>
        <taxon>Bacillota</taxon>
        <taxon>Clostridia</taxon>
        <taxon>Peptostreptococcales</taxon>
        <taxon>Thermotaleaceae</taxon>
        <taxon>Thermotalea</taxon>
    </lineage>
</organism>
<evidence type="ECO:0000259" key="1">
    <source>
        <dbReference type="Pfam" id="PF02915"/>
    </source>
</evidence>
<protein>
    <recommendedName>
        <fullName evidence="1">Rubrerythrin diiron-binding domain-containing protein</fullName>
    </recommendedName>
</protein>
<dbReference type="STRING" id="520762.AN619_10640"/>
<accession>A0A140L6D2</accession>
<dbReference type="OrthoDB" id="5405405at2"/>
<dbReference type="InterPro" id="IPR003251">
    <property type="entry name" value="Rr_diiron-bd_dom"/>
</dbReference>
<dbReference type="SUPFAM" id="SSF47240">
    <property type="entry name" value="Ferritin-like"/>
    <property type="match status" value="1"/>
</dbReference>
<keyword evidence="3" id="KW-1185">Reference proteome</keyword>
<sequence>MREIFTLTDVMNSLIELESIGYEFYSALGEKVEDRPQKELLRQLAEDEKGHEALYRDMKRHLETSDEDLPLEGEYEAYIRALIDQNFFIRKNKIEVKNLDEAFDIAERLEKDTIFLLNELKSVVMEHQRKNIEKIIEEERSHLKKILWMR</sequence>
<proteinExistence type="predicted"/>
<dbReference type="AlphaFoldDB" id="A0A140L6D2"/>
<dbReference type="Proteomes" id="UP000070456">
    <property type="component" value="Unassembled WGS sequence"/>
</dbReference>
<comment type="caution">
    <text evidence="2">The sequence shown here is derived from an EMBL/GenBank/DDBJ whole genome shotgun (WGS) entry which is preliminary data.</text>
</comment>